<comment type="caution">
    <text evidence="1">The sequence shown here is derived from an EMBL/GenBank/DDBJ whole genome shotgun (WGS) entry which is preliminary data.</text>
</comment>
<evidence type="ECO:0000313" key="1">
    <source>
        <dbReference type="EMBL" id="MBB5960673.1"/>
    </source>
</evidence>
<dbReference type="RefSeq" id="WP_184699073.1">
    <property type="nucleotide sequence ID" value="NZ_JACHJN010000020.1"/>
</dbReference>
<dbReference type="Gene3D" id="1.25.40.10">
    <property type="entry name" value="Tetratricopeptide repeat domain"/>
    <property type="match status" value="1"/>
</dbReference>
<dbReference type="AlphaFoldDB" id="A0A841CV21"/>
<keyword evidence="2" id="KW-1185">Reference proteome</keyword>
<organism evidence="1 2">
    <name type="scientific">Saccharothrix tamanrassetensis</name>
    <dbReference type="NCBI Taxonomy" id="1051531"/>
    <lineage>
        <taxon>Bacteria</taxon>
        <taxon>Bacillati</taxon>
        <taxon>Actinomycetota</taxon>
        <taxon>Actinomycetes</taxon>
        <taxon>Pseudonocardiales</taxon>
        <taxon>Pseudonocardiaceae</taxon>
        <taxon>Saccharothrix</taxon>
    </lineage>
</organism>
<dbReference type="EMBL" id="JACHJN010000020">
    <property type="protein sequence ID" value="MBB5960673.1"/>
    <property type="molecule type" value="Genomic_DNA"/>
</dbReference>
<dbReference type="InterPro" id="IPR011990">
    <property type="entry name" value="TPR-like_helical_dom_sf"/>
</dbReference>
<evidence type="ECO:0000313" key="2">
    <source>
        <dbReference type="Proteomes" id="UP000547510"/>
    </source>
</evidence>
<gene>
    <name evidence="1" type="ORF">FHS29_007301</name>
</gene>
<proteinExistence type="predicted"/>
<accession>A0A841CV21</accession>
<evidence type="ECO:0008006" key="3">
    <source>
        <dbReference type="Google" id="ProtNLM"/>
    </source>
</evidence>
<sequence>MSEPQPARVAPAFDGAVARVARRRVGSADVVALRGFTRDLRALDYRYGGGRCVEAAVARLPAALALLGLPTADRVVAPLRTEVADLHNLAAWACFDMGRAGDALRHFRVALTLAESSGDEALVSNIHYRLGRVHLHHNAPGSALAEFGLGERAARASGSPRAEAVVAANQAWAHARTGSAGEAVARLHVARDCFARVARGEVVPGWAAFFTAAELSAITGMVHTELARTADPRQVDAAVPALVEAVEGYGAPMARSRTFSLIPLAVCHLLDGQVDRGVALGGEAVDQCEVLASARTSARLRPLHDVAARLSAHAGARALAVRIREFRPAGAVAAWPNASHSGYLL</sequence>
<reference evidence="1 2" key="1">
    <citation type="submission" date="2020-08" db="EMBL/GenBank/DDBJ databases">
        <title>Genomic Encyclopedia of Type Strains, Phase III (KMG-III): the genomes of soil and plant-associated and newly described type strains.</title>
        <authorList>
            <person name="Whitman W."/>
        </authorList>
    </citation>
    <scope>NUCLEOTIDE SEQUENCE [LARGE SCALE GENOMIC DNA]</scope>
    <source>
        <strain evidence="1 2">CECT 8640</strain>
    </source>
</reference>
<protein>
    <recommendedName>
        <fullName evidence="3">Tetratricopeptide repeat protein</fullName>
    </recommendedName>
</protein>
<dbReference type="SUPFAM" id="SSF48452">
    <property type="entry name" value="TPR-like"/>
    <property type="match status" value="1"/>
</dbReference>
<name>A0A841CV21_9PSEU</name>
<dbReference type="Proteomes" id="UP000547510">
    <property type="component" value="Unassembled WGS sequence"/>
</dbReference>